<feature type="domain" description="CBM20" evidence="1">
    <location>
        <begin position="82"/>
        <end position="184"/>
    </location>
</feature>
<dbReference type="GO" id="GO:2001070">
    <property type="term" value="F:starch binding"/>
    <property type="evidence" value="ECO:0007669"/>
    <property type="project" value="InterPro"/>
</dbReference>
<sequence>MKAITSISSSLSKILLERNGDRCYCYWREFNSIRYAKNGFFPSKKLLICLRQKGLRPIYASSFSTKSQQTDLETVETQNQETDQSKTVHVKVQLKKECSFGEQFAMVGNDPIFGVWDPENAIPLNWSDGHVWTLDLDIPIGKSIEFKFILKQITGEVLWQPGPDRILKTWETKNTIVLLEDWEDYALQELLEDEPITSGNEDPIFGTEMLIVAENLTQENDVDSYTESESTYKETTIADNNPPLEQKHIALPIFADNISFSKDESAVSESYQLPGENEKEAIGNNGRVPLVTSNENEPVLVPGLPPLSMVSNESLIQEEAQKSREFEASVGVDQVKNHNFTELDDECEIDGNPHEAEMTQVRPDNIQLDDKCEIDGNPHAAETTQVRPDNIQLDEKSEIVEDPHGEEMTDVLNDEQQIHMGVEQNPSANNQKQQIENGALRNDLQWGRKTIKKLLVNLGFL</sequence>
<dbReference type="CDD" id="cd05467">
    <property type="entry name" value="CBM20"/>
    <property type="match status" value="1"/>
</dbReference>
<dbReference type="InterPro" id="IPR013783">
    <property type="entry name" value="Ig-like_fold"/>
</dbReference>
<dbReference type="Pfam" id="PF00686">
    <property type="entry name" value="CBM_20"/>
    <property type="match status" value="1"/>
</dbReference>
<reference evidence="2 3" key="1">
    <citation type="journal article" date="2014" name="PLoS ONE">
        <title>Global Analysis of Gene Expression Profiles in Physic Nut (Jatropha curcas L.) Seedlings Exposed to Salt Stress.</title>
        <authorList>
            <person name="Zhang L."/>
            <person name="Zhang C."/>
            <person name="Wu P."/>
            <person name="Chen Y."/>
            <person name="Li M."/>
            <person name="Jiang H."/>
            <person name="Wu G."/>
        </authorList>
    </citation>
    <scope>NUCLEOTIDE SEQUENCE [LARGE SCALE GENOMIC DNA]</scope>
    <source>
        <strain evidence="3">cv. GZQX0401</strain>
        <tissue evidence="2">Young leaves</tissue>
    </source>
</reference>
<proteinExistence type="predicted"/>
<dbReference type="PANTHER" id="PTHR15048:SF0">
    <property type="entry name" value="STARCH-BINDING DOMAIN-CONTAINING PROTEIN 1"/>
    <property type="match status" value="1"/>
</dbReference>
<dbReference type="PROSITE" id="PS51166">
    <property type="entry name" value="CBM20"/>
    <property type="match status" value="1"/>
</dbReference>
<dbReference type="SMART" id="SM01065">
    <property type="entry name" value="CBM_2"/>
    <property type="match status" value="1"/>
</dbReference>
<gene>
    <name evidence="2" type="ORF">JCGZ_25033</name>
</gene>
<organism evidence="2 3">
    <name type="scientific">Jatropha curcas</name>
    <name type="common">Barbados nut</name>
    <dbReference type="NCBI Taxonomy" id="180498"/>
    <lineage>
        <taxon>Eukaryota</taxon>
        <taxon>Viridiplantae</taxon>
        <taxon>Streptophyta</taxon>
        <taxon>Embryophyta</taxon>
        <taxon>Tracheophyta</taxon>
        <taxon>Spermatophyta</taxon>
        <taxon>Magnoliopsida</taxon>
        <taxon>eudicotyledons</taxon>
        <taxon>Gunneridae</taxon>
        <taxon>Pentapetalae</taxon>
        <taxon>rosids</taxon>
        <taxon>fabids</taxon>
        <taxon>Malpighiales</taxon>
        <taxon>Euphorbiaceae</taxon>
        <taxon>Crotonoideae</taxon>
        <taxon>Jatropheae</taxon>
        <taxon>Jatropha</taxon>
    </lineage>
</organism>
<keyword evidence="3" id="KW-1185">Reference proteome</keyword>
<dbReference type="OrthoDB" id="550577at2759"/>
<dbReference type="InterPro" id="IPR002044">
    <property type="entry name" value="CBM20"/>
</dbReference>
<evidence type="ECO:0000313" key="2">
    <source>
        <dbReference type="EMBL" id="KDP24469.1"/>
    </source>
</evidence>
<dbReference type="Gene3D" id="2.60.40.10">
    <property type="entry name" value="Immunoglobulins"/>
    <property type="match status" value="1"/>
</dbReference>
<evidence type="ECO:0000313" key="3">
    <source>
        <dbReference type="Proteomes" id="UP000027138"/>
    </source>
</evidence>
<dbReference type="GO" id="GO:0016020">
    <property type="term" value="C:membrane"/>
    <property type="evidence" value="ECO:0007669"/>
    <property type="project" value="TreeGrafter"/>
</dbReference>
<name>A0A067JY40_JATCU</name>
<dbReference type="PANTHER" id="PTHR15048">
    <property type="entry name" value="STARCH-BINDING DOMAIN-CONTAINING PROTEIN 1"/>
    <property type="match status" value="1"/>
</dbReference>
<dbReference type="Proteomes" id="UP000027138">
    <property type="component" value="Unassembled WGS sequence"/>
</dbReference>
<dbReference type="AlphaFoldDB" id="A0A067JY40"/>
<dbReference type="STRING" id="180498.A0A067JY40"/>
<evidence type="ECO:0000259" key="1">
    <source>
        <dbReference type="PROSITE" id="PS51166"/>
    </source>
</evidence>
<dbReference type="SUPFAM" id="SSF49452">
    <property type="entry name" value="Starch-binding domain-like"/>
    <property type="match status" value="1"/>
</dbReference>
<dbReference type="EMBL" id="KK915111">
    <property type="protein sequence ID" value="KDP24469.1"/>
    <property type="molecule type" value="Genomic_DNA"/>
</dbReference>
<accession>A0A067JY40</accession>
<dbReference type="InterPro" id="IPR013784">
    <property type="entry name" value="Carb-bd-like_fold"/>
</dbReference>
<protein>
    <recommendedName>
        <fullName evidence="1">CBM20 domain-containing protein</fullName>
    </recommendedName>
</protein>